<evidence type="ECO:0000313" key="1">
    <source>
        <dbReference type="EMBL" id="JAE18335.1"/>
    </source>
</evidence>
<reference evidence="1" key="1">
    <citation type="submission" date="2014-09" db="EMBL/GenBank/DDBJ databases">
        <authorList>
            <person name="Magalhaes I.L.F."/>
            <person name="Oliveira U."/>
            <person name="Santos F.R."/>
            <person name="Vidigal T.H.D.A."/>
            <person name="Brescovit A.D."/>
            <person name="Santos A.J."/>
        </authorList>
    </citation>
    <scope>NUCLEOTIDE SEQUENCE</scope>
    <source>
        <tissue evidence="1">Shoot tissue taken approximately 20 cm above the soil surface</tissue>
    </source>
</reference>
<dbReference type="EMBL" id="GBRH01179561">
    <property type="protein sequence ID" value="JAE18335.1"/>
    <property type="molecule type" value="Transcribed_RNA"/>
</dbReference>
<protein>
    <submittedName>
        <fullName evidence="1">Uncharacterized protein</fullName>
    </submittedName>
</protein>
<dbReference type="PANTHER" id="PTHR12029">
    <property type="entry name" value="RNA METHYLTRANSFERASE"/>
    <property type="match status" value="1"/>
</dbReference>
<organism evidence="1">
    <name type="scientific">Arundo donax</name>
    <name type="common">Giant reed</name>
    <name type="synonym">Donax arundinaceus</name>
    <dbReference type="NCBI Taxonomy" id="35708"/>
    <lineage>
        <taxon>Eukaryota</taxon>
        <taxon>Viridiplantae</taxon>
        <taxon>Streptophyta</taxon>
        <taxon>Embryophyta</taxon>
        <taxon>Tracheophyta</taxon>
        <taxon>Spermatophyta</taxon>
        <taxon>Magnoliopsida</taxon>
        <taxon>Liliopsida</taxon>
        <taxon>Poales</taxon>
        <taxon>Poaceae</taxon>
        <taxon>PACMAD clade</taxon>
        <taxon>Arundinoideae</taxon>
        <taxon>Arundineae</taxon>
        <taxon>Arundo</taxon>
    </lineage>
</organism>
<dbReference type="AlphaFoldDB" id="A0A0A9FZR3"/>
<reference evidence="1" key="2">
    <citation type="journal article" date="2015" name="Data Brief">
        <title>Shoot transcriptome of the giant reed, Arundo donax.</title>
        <authorList>
            <person name="Barrero R.A."/>
            <person name="Guerrero F.D."/>
            <person name="Moolhuijzen P."/>
            <person name="Goolsby J.A."/>
            <person name="Tidwell J."/>
            <person name="Bellgard S.E."/>
            <person name="Bellgard M.I."/>
        </authorList>
    </citation>
    <scope>NUCLEOTIDE SEQUENCE</scope>
    <source>
        <tissue evidence="1">Shoot tissue taken approximately 20 cm above the soil surface</tissue>
    </source>
</reference>
<proteinExistence type="predicted"/>
<dbReference type="GO" id="GO:0030488">
    <property type="term" value="P:tRNA methylation"/>
    <property type="evidence" value="ECO:0007669"/>
    <property type="project" value="TreeGrafter"/>
</dbReference>
<dbReference type="GO" id="GO:0016423">
    <property type="term" value="F:tRNA (guanine) methyltransferase activity"/>
    <property type="evidence" value="ECO:0007669"/>
    <property type="project" value="TreeGrafter"/>
</dbReference>
<name>A0A0A9FZR3_ARUDO</name>
<sequence>MNWKWLCVDSLLSISCRCSENESQLKRLDPLFSNSTLRRIFFDVIESLENAGENSVLSILRSVRSVLGLLHLNMDSRNSTSLGISYEMMMQLVKSSWILHLSCNKRRVAPIAALLSAILHPAIFPNLEMHQTSEEGPGPLKWFIGNLLNEGSKSPRTIRLAALHLSGLWLMYPQTL</sequence>
<dbReference type="PANTHER" id="PTHR12029:SF11">
    <property type="entry name" value="METHYLTRANSFERASE TARBP1-RELATED"/>
    <property type="match status" value="1"/>
</dbReference>
<dbReference type="InterPro" id="IPR045330">
    <property type="entry name" value="TRM3/TARBP1"/>
</dbReference>
<accession>A0A0A9FZR3</accession>